<organism evidence="1 2">
    <name type="scientific">Clostridium intestinale</name>
    <dbReference type="NCBI Taxonomy" id="36845"/>
    <lineage>
        <taxon>Bacteria</taxon>
        <taxon>Bacillati</taxon>
        <taxon>Bacillota</taxon>
        <taxon>Clostridia</taxon>
        <taxon>Eubacteriales</taxon>
        <taxon>Clostridiaceae</taxon>
        <taxon>Clostridium</taxon>
    </lineage>
</organism>
<gene>
    <name evidence="1" type="ORF">HZF06_22420</name>
</gene>
<dbReference type="KEGG" id="cint:HZF06_22420"/>
<dbReference type="AlphaFoldDB" id="A0A7D6ZHC8"/>
<dbReference type="RefSeq" id="WP_181601741.1">
    <property type="nucleotide sequence ID" value="NZ_CP059378.1"/>
</dbReference>
<name>A0A7D6ZHC8_9CLOT</name>
<sequence length="112" mass="12936">MYSSFGVNLDKQYSSLSRRTKIPKIRHRECEDDCECHMSEKYFKEMNGAVDYLKDKLKDFKNSVSMEMGMDEDNINISCCSHDYCISKKHLVLIGVGTLAFVLGVKAMKNHR</sequence>
<proteinExistence type="predicted"/>
<dbReference type="EMBL" id="CP059378">
    <property type="protein sequence ID" value="QLY79739.1"/>
    <property type="molecule type" value="Genomic_DNA"/>
</dbReference>
<evidence type="ECO:0000313" key="2">
    <source>
        <dbReference type="Proteomes" id="UP000512286"/>
    </source>
</evidence>
<accession>A0A7D6ZHC8</accession>
<protein>
    <submittedName>
        <fullName evidence="1">Uncharacterized protein</fullName>
    </submittedName>
</protein>
<evidence type="ECO:0000313" key="1">
    <source>
        <dbReference type="EMBL" id="QLY79739.1"/>
    </source>
</evidence>
<reference evidence="1 2" key="1">
    <citation type="submission" date="2020-07" db="EMBL/GenBank/DDBJ databases">
        <title>Electron transfer.</title>
        <authorList>
            <person name="Huang L."/>
            <person name="Liu X."/>
            <person name="Zhou S."/>
        </authorList>
    </citation>
    <scope>NUCLEOTIDE SEQUENCE [LARGE SCALE GENOMIC DNA]</scope>
    <source>
        <strain evidence="1 2">Lx1</strain>
    </source>
</reference>
<dbReference type="Proteomes" id="UP000512286">
    <property type="component" value="Chromosome"/>
</dbReference>